<protein>
    <submittedName>
        <fullName evidence="2">Uncharacterized protein</fullName>
    </submittedName>
</protein>
<name>A0A074Z2F2_OPIVI</name>
<proteinExistence type="predicted"/>
<dbReference type="Proteomes" id="UP000054324">
    <property type="component" value="Unassembled WGS sequence"/>
</dbReference>
<dbReference type="KEGG" id="ovi:T265_10458"/>
<evidence type="ECO:0000313" key="3">
    <source>
        <dbReference type="Proteomes" id="UP000054324"/>
    </source>
</evidence>
<gene>
    <name evidence="2" type="ORF">T265_10458</name>
</gene>
<keyword evidence="3" id="KW-1185">Reference proteome</keyword>
<feature type="region of interest" description="Disordered" evidence="1">
    <location>
        <begin position="1"/>
        <end position="24"/>
    </location>
</feature>
<sequence length="420" mass="46910">MQMRARFGQRNAPVECSSNREKRSGPLETRIVQQMDDDLGALIVHDQFSGKWFYKMRGTANRVARLLCLRCHGNSNAIETGILMASITYVESSQWDTDHRLREFLRIVKLSACDYALCFLAFGQCPAIDALFRQDSVSSGNTEAILNSSFIPSGTTIPVTTASPTNDEALLKFSQGNYLLKTPRQLTPGFALLGAHQRFDETSPLTGQDTFAVEPDATEAFCFSSSSHAQRLKQRRLKHHHVSMEFGIHHPLPSCPLDCFWAANCLTTGQRCWSRANPDVDPEVDNRDLQAGPTFSRLSQDSANFLTPVLAHRPSESLRVDSIWSHPWFRRGLLRRLTPVAPPPRAVSTNRETHRENLESLVPYRALLPPEAPVPSSQRVYTCLTQADPTANDLRLSQPADMTSILMVSQSANPDLDFSV</sequence>
<organism evidence="2 3">
    <name type="scientific">Opisthorchis viverrini</name>
    <name type="common">Southeast Asian liver fluke</name>
    <dbReference type="NCBI Taxonomy" id="6198"/>
    <lineage>
        <taxon>Eukaryota</taxon>
        <taxon>Metazoa</taxon>
        <taxon>Spiralia</taxon>
        <taxon>Lophotrochozoa</taxon>
        <taxon>Platyhelminthes</taxon>
        <taxon>Trematoda</taxon>
        <taxon>Digenea</taxon>
        <taxon>Opisthorchiida</taxon>
        <taxon>Opisthorchiata</taxon>
        <taxon>Opisthorchiidae</taxon>
        <taxon>Opisthorchis</taxon>
    </lineage>
</organism>
<evidence type="ECO:0000256" key="1">
    <source>
        <dbReference type="SAM" id="MobiDB-lite"/>
    </source>
</evidence>
<dbReference type="GeneID" id="20324626"/>
<accession>A0A074Z2F2</accession>
<dbReference type="RefSeq" id="XP_009175099.1">
    <property type="nucleotide sequence ID" value="XM_009176835.1"/>
</dbReference>
<evidence type="ECO:0000313" key="2">
    <source>
        <dbReference type="EMBL" id="KER21148.1"/>
    </source>
</evidence>
<reference evidence="2 3" key="1">
    <citation type="submission" date="2013-11" db="EMBL/GenBank/DDBJ databases">
        <title>Opisthorchis viverrini - life in the bile duct.</title>
        <authorList>
            <person name="Young N.D."/>
            <person name="Nagarajan N."/>
            <person name="Lin S.J."/>
            <person name="Korhonen P.K."/>
            <person name="Jex A.R."/>
            <person name="Hall R.S."/>
            <person name="Safavi-Hemami H."/>
            <person name="Kaewkong W."/>
            <person name="Bertrand D."/>
            <person name="Gao S."/>
            <person name="Seet Q."/>
            <person name="Wongkham S."/>
            <person name="Teh B.T."/>
            <person name="Wongkham C."/>
            <person name="Intapan P.M."/>
            <person name="Maleewong W."/>
            <person name="Yang X."/>
            <person name="Hu M."/>
            <person name="Wang Z."/>
            <person name="Hofmann A."/>
            <person name="Sternberg P.W."/>
            <person name="Tan P."/>
            <person name="Wang J."/>
            <person name="Gasser R.B."/>
        </authorList>
    </citation>
    <scope>NUCLEOTIDE SEQUENCE [LARGE SCALE GENOMIC DNA]</scope>
</reference>
<dbReference type="EMBL" id="KL596990">
    <property type="protein sequence ID" value="KER21148.1"/>
    <property type="molecule type" value="Genomic_DNA"/>
</dbReference>
<dbReference type="CTD" id="20324626"/>
<dbReference type="AlphaFoldDB" id="A0A074Z2F2"/>
<dbReference type="STRING" id="6198.A0A074Z2F2"/>